<dbReference type="KEGG" id="poz:I0K15_13610"/>
<name>A0A7S9LPF8_9RHOB</name>
<keyword evidence="2" id="KW-1185">Reference proteome</keyword>
<evidence type="ECO:0000313" key="1">
    <source>
        <dbReference type="EMBL" id="QPH52839.1"/>
    </source>
</evidence>
<dbReference type="RefSeq" id="WP_196102050.1">
    <property type="nucleotide sequence ID" value="NZ_CP064942.1"/>
</dbReference>
<evidence type="ECO:0000313" key="2">
    <source>
        <dbReference type="Proteomes" id="UP000594800"/>
    </source>
</evidence>
<dbReference type="SUPFAM" id="SSF55961">
    <property type="entry name" value="Bet v1-like"/>
    <property type="match status" value="1"/>
</dbReference>
<gene>
    <name evidence="1" type="ORF">I0K15_13610</name>
</gene>
<sequence>MRVELTCHIDAPPDEVWRLLQRSALLEHIAAPLVVFRPIDGPFPEHWSPGRYRAWMLLVGVLPMGRQWIDISFPDEFTLRDNGAGDLVRRWDHWIFVEAEGNGTRYTDRVDVEAGLLTPFIWFFARVFYAHRQRRWRALAADGFRAFAT</sequence>
<dbReference type="CDD" id="cd07812">
    <property type="entry name" value="SRPBCC"/>
    <property type="match status" value="1"/>
</dbReference>
<accession>A0A7S9LPF8</accession>
<dbReference type="InterPro" id="IPR023393">
    <property type="entry name" value="START-like_dom_sf"/>
</dbReference>
<protein>
    <submittedName>
        <fullName evidence="1">SRPBCC family protein</fullName>
    </submittedName>
</protein>
<dbReference type="Gene3D" id="3.30.530.20">
    <property type="match status" value="1"/>
</dbReference>
<organism evidence="1 2">
    <name type="scientific">Pontivivens ytuae</name>
    <dbReference type="NCBI Taxonomy" id="2789856"/>
    <lineage>
        <taxon>Bacteria</taxon>
        <taxon>Pseudomonadati</taxon>
        <taxon>Pseudomonadota</taxon>
        <taxon>Alphaproteobacteria</taxon>
        <taxon>Rhodobacterales</taxon>
        <taxon>Paracoccaceae</taxon>
        <taxon>Pontivivens</taxon>
    </lineage>
</organism>
<dbReference type="EMBL" id="CP064942">
    <property type="protein sequence ID" value="QPH52839.1"/>
    <property type="molecule type" value="Genomic_DNA"/>
</dbReference>
<dbReference type="Proteomes" id="UP000594800">
    <property type="component" value="Chromosome"/>
</dbReference>
<reference evidence="1 2" key="1">
    <citation type="submission" date="2020-11" db="EMBL/GenBank/DDBJ databases">
        <title>Description of Pontivivens ytuae sp. nov. isolated from deep sea sediment of Mariana Trench.</title>
        <authorList>
            <person name="Wang Z."/>
            <person name="Sun Q.-L."/>
            <person name="Xu X.-D."/>
            <person name="Tang Y.-Z."/>
            <person name="Zhang J."/>
        </authorList>
    </citation>
    <scope>NUCLEOTIDE SEQUENCE [LARGE SCALE GENOMIC DNA]</scope>
    <source>
        <strain evidence="1 2">MT2928</strain>
    </source>
</reference>
<proteinExistence type="predicted"/>
<dbReference type="AlphaFoldDB" id="A0A7S9LPF8"/>